<evidence type="ECO:0000313" key="1">
    <source>
        <dbReference type="EMBL" id="RLE48902.1"/>
    </source>
</evidence>
<dbReference type="Gene3D" id="3.40.50.10900">
    <property type="entry name" value="PAC-like subunit"/>
    <property type="match status" value="1"/>
</dbReference>
<name>A0A497EPA1_9CREN</name>
<dbReference type="EMBL" id="QMQX01000233">
    <property type="protein sequence ID" value="RLE48902.1"/>
    <property type="molecule type" value="Genomic_DNA"/>
</dbReference>
<proteinExistence type="predicted"/>
<organism evidence="1 2">
    <name type="scientific">Thermoproteota archaeon</name>
    <dbReference type="NCBI Taxonomy" id="2056631"/>
    <lineage>
        <taxon>Archaea</taxon>
        <taxon>Thermoproteota</taxon>
    </lineage>
</organism>
<gene>
    <name evidence="1" type="ORF">DRJ33_08645</name>
</gene>
<accession>A0A497EPA1</accession>
<protein>
    <submittedName>
        <fullName evidence="1">Uncharacterized protein</fullName>
    </submittedName>
</protein>
<dbReference type="InterPro" id="IPR038389">
    <property type="entry name" value="PSMG2_sf"/>
</dbReference>
<sequence>MFTCWVQELLKKPKLEHAKAILASPGLRSIGWLVVNYFIEKLKPTLIAKVFSTSFPVIYESSPTYSTHPAMRGRGGVFVDSGISLEPCAEVYLHEEKLVLVKGYQANFYGQREVAEKTIEFL</sequence>
<feature type="non-terminal residue" evidence="1">
    <location>
        <position position="122"/>
    </location>
</feature>
<dbReference type="Proteomes" id="UP000272051">
    <property type="component" value="Unassembled WGS sequence"/>
</dbReference>
<evidence type="ECO:0000313" key="2">
    <source>
        <dbReference type="Proteomes" id="UP000272051"/>
    </source>
</evidence>
<dbReference type="AlphaFoldDB" id="A0A497EPA1"/>
<reference evidence="1 2" key="1">
    <citation type="submission" date="2018-06" db="EMBL/GenBank/DDBJ databases">
        <title>Extensive metabolic versatility and redundancy in microbially diverse, dynamic hydrothermal sediments.</title>
        <authorList>
            <person name="Dombrowski N."/>
            <person name="Teske A."/>
            <person name="Baker B.J."/>
        </authorList>
    </citation>
    <scope>NUCLEOTIDE SEQUENCE [LARGE SCALE GENOMIC DNA]</scope>
    <source>
        <strain evidence="1">B34_G17</strain>
    </source>
</reference>
<comment type="caution">
    <text evidence="1">The sequence shown here is derived from an EMBL/GenBank/DDBJ whole genome shotgun (WGS) entry which is preliminary data.</text>
</comment>